<dbReference type="Pfam" id="PF05199">
    <property type="entry name" value="GMC_oxred_C"/>
    <property type="match status" value="1"/>
</dbReference>
<dbReference type="GO" id="GO:0050660">
    <property type="term" value="F:flavin adenine dinucleotide binding"/>
    <property type="evidence" value="ECO:0007669"/>
    <property type="project" value="InterPro"/>
</dbReference>
<evidence type="ECO:0000256" key="1">
    <source>
        <dbReference type="ARBA" id="ARBA00010790"/>
    </source>
</evidence>
<dbReference type="AlphaFoldDB" id="V9DRJ2"/>
<keyword evidence="2 3" id="KW-0274">FAD</keyword>
<dbReference type="InterPro" id="IPR012132">
    <property type="entry name" value="GMC_OxRdtase"/>
</dbReference>
<keyword evidence="3" id="KW-0285">Flavoprotein</keyword>
<organism evidence="7 8">
    <name type="scientific">Cladophialophora carrionii CBS 160.54</name>
    <dbReference type="NCBI Taxonomy" id="1279043"/>
    <lineage>
        <taxon>Eukaryota</taxon>
        <taxon>Fungi</taxon>
        <taxon>Dikarya</taxon>
        <taxon>Ascomycota</taxon>
        <taxon>Pezizomycotina</taxon>
        <taxon>Eurotiomycetes</taxon>
        <taxon>Chaetothyriomycetidae</taxon>
        <taxon>Chaetothyriales</taxon>
        <taxon>Herpotrichiellaceae</taxon>
        <taxon>Cladophialophora</taxon>
    </lineage>
</organism>
<dbReference type="RefSeq" id="XP_008722987.1">
    <property type="nucleotide sequence ID" value="XM_008724765.1"/>
</dbReference>
<evidence type="ECO:0000259" key="6">
    <source>
        <dbReference type="PROSITE" id="PS00624"/>
    </source>
</evidence>
<dbReference type="Proteomes" id="UP000030678">
    <property type="component" value="Unassembled WGS sequence"/>
</dbReference>
<dbReference type="GeneID" id="19979858"/>
<dbReference type="PROSITE" id="PS00624">
    <property type="entry name" value="GMC_OXRED_2"/>
    <property type="match status" value="1"/>
</dbReference>
<name>V9DRJ2_9EURO</name>
<dbReference type="VEuPathDB" id="FungiDB:G647_01365"/>
<dbReference type="SUPFAM" id="SSF54373">
    <property type="entry name" value="FAD-linked reductases, C-terminal domain"/>
    <property type="match status" value="1"/>
</dbReference>
<dbReference type="InterPro" id="IPR007867">
    <property type="entry name" value="GMC_OxRtase_C"/>
</dbReference>
<dbReference type="GO" id="GO:0016614">
    <property type="term" value="F:oxidoreductase activity, acting on CH-OH group of donors"/>
    <property type="evidence" value="ECO:0007669"/>
    <property type="project" value="InterPro"/>
</dbReference>
<dbReference type="Gene3D" id="3.50.50.60">
    <property type="entry name" value="FAD/NAD(P)-binding domain"/>
    <property type="match status" value="1"/>
</dbReference>
<sequence length="639" mass="68235">MHLPAIIAIVAVSLVCAKPIKQIKRQTIQDTYDFIIAGGGTAGLVIANRLTECPDIRVLVLENGPVPDVVANTKTPGGNQYLAGTAVDYNYYTVPQKNLNNRILPYHRGRGLGGSSTINGLYYGRGSASVFDKWVQLGNPGWGWDDLYPLAVKQTHFNAPNFNDANDHSFETWDPTAYSNGELQIAFQGYVPNSNVGFIQAGEAIGIPIVDELNNGNNTGVKQGTGCFDSRLRRSSSYEAFYVPIQNRTNLDVLHYASVTAIQFTKSSNGTSTATGVSFTDQPTGQFINVYAAKEVIITMGAFNTPQLLMISGIGPEAQLTTNGIKPVYINENVGQNMNDHSVFSIMATVQQSASTSSIAINDSTLAAAEQQFLTDGTGPWSAPSGITNAFQQLSNATLQAIGAQAVLDAGLVNQSHVEFLYESVFYPSNVALLPSSPGSGSGSSASCSWTAPPTTPNSPEAYYIPQSNLSYISLTASPLVALSRGSVTLKSSSMSDAPNIDPNYYADATDRAVAINAFKDLRKLLAHPALAQYTVGPANGEVQPGWAHVPANASDDVIFQYIQANTIPNWHASGTCQMLPERDGGVVDARLRVYGVQGLRVADVSTVPRLPDVNLQGPVFMLAEKAGLLIKEDYGLTC</sequence>
<dbReference type="SUPFAM" id="SSF51905">
    <property type="entry name" value="FAD/NAD(P)-binding domain"/>
    <property type="match status" value="1"/>
</dbReference>
<evidence type="ECO:0000256" key="2">
    <source>
        <dbReference type="PIRSR" id="PIRSR000137-2"/>
    </source>
</evidence>
<dbReference type="PANTHER" id="PTHR11552">
    <property type="entry name" value="GLUCOSE-METHANOL-CHOLINE GMC OXIDOREDUCTASE"/>
    <property type="match status" value="1"/>
</dbReference>
<dbReference type="PROSITE" id="PS00623">
    <property type="entry name" value="GMC_OXRED_1"/>
    <property type="match status" value="1"/>
</dbReference>
<dbReference type="GO" id="GO:0044550">
    <property type="term" value="P:secondary metabolite biosynthetic process"/>
    <property type="evidence" value="ECO:0007669"/>
    <property type="project" value="TreeGrafter"/>
</dbReference>
<feature type="binding site" evidence="2">
    <location>
        <position position="259"/>
    </location>
    <ligand>
        <name>FAD</name>
        <dbReference type="ChEBI" id="CHEBI:57692"/>
    </ligand>
</feature>
<dbReference type="HOGENOM" id="CLU_002865_6_3_1"/>
<reference evidence="7 8" key="1">
    <citation type="submission" date="2013-03" db="EMBL/GenBank/DDBJ databases">
        <title>The Genome Sequence of Cladophialophora carrionii CBS 160.54.</title>
        <authorList>
            <consortium name="The Broad Institute Genomics Platform"/>
            <person name="Cuomo C."/>
            <person name="de Hoog S."/>
            <person name="Gorbushina A."/>
            <person name="Walker B."/>
            <person name="Young S.K."/>
            <person name="Zeng Q."/>
            <person name="Gargeya S."/>
            <person name="Fitzgerald M."/>
            <person name="Haas B."/>
            <person name="Abouelleil A."/>
            <person name="Allen A.W."/>
            <person name="Alvarado L."/>
            <person name="Arachchi H.M."/>
            <person name="Berlin A.M."/>
            <person name="Chapman S.B."/>
            <person name="Gainer-Dewar J."/>
            <person name="Goldberg J."/>
            <person name="Griggs A."/>
            <person name="Gujja S."/>
            <person name="Hansen M."/>
            <person name="Howarth C."/>
            <person name="Imamovic A."/>
            <person name="Ireland A."/>
            <person name="Larimer J."/>
            <person name="McCowan C."/>
            <person name="Murphy C."/>
            <person name="Pearson M."/>
            <person name="Poon T.W."/>
            <person name="Priest M."/>
            <person name="Roberts A."/>
            <person name="Saif S."/>
            <person name="Shea T."/>
            <person name="Sisk P."/>
            <person name="Sykes S."/>
            <person name="Wortman J."/>
            <person name="Nusbaum C."/>
            <person name="Birren B."/>
        </authorList>
    </citation>
    <scope>NUCLEOTIDE SEQUENCE [LARGE SCALE GENOMIC DNA]</scope>
    <source>
        <strain evidence="7 8">CBS 160.54</strain>
    </source>
</reference>
<comment type="similarity">
    <text evidence="1 3">Belongs to the GMC oxidoreductase family.</text>
</comment>
<feature type="binding site" evidence="2">
    <location>
        <begin position="571"/>
        <end position="572"/>
    </location>
    <ligand>
        <name>FAD</name>
        <dbReference type="ChEBI" id="CHEBI:57692"/>
    </ligand>
</feature>
<gene>
    <name evidence="7" type="ORF">G647_01365</name>
</gene>
<dbReference type="PANTHER" id="PTHR11552:SF115">
    <property type="entry name" value="DEHYDROGENASE XPTC-RELATED"/>
    <property type="match status" value="1"/>
</dbReference>
<feature type="domain" description="Glucose-methanol-choline oxidoreductase N-terminal" evidence="6">
    <location>
        <begin position="301"/>
        <end position="315"/>
    </location>
</feature>
<comment type="cofactor">
    <cofactor evidence="2">
        <name>FAD</name>
        <dbReference type="ChEBI" id="CHEBI:57692"/>
    </cofactor>
</comment>
<protein>
    <recommendedName>
        <fullName evidence="5 6">Glucose-methanol-choline oxidoreductase N-terminal domain-containing protein</fullName>
    </recommendedName>
</protein>
<dbReference type="EMBL" id="KB822697">
    <property type="protein sequence ID" value="ETI28913.1"/>
    <property type="molecule type" value="Genomic_DNA"/>
</dbReference>
<feature type="domain" description="Glucose-methanol-choline oxidoreductase N-terminal" evidence="5">
    <location>
        <begin position="109"/>
        <end position="132"/>
    </location>
</feature>
<dbReference type="PIRSF" id="PIRSF000137">
    <property type="entry name" value="Alcohol_oxidase"/>
    <property type="match status" value="1"/>
</dbReference>
<dbReference type="Pfam" id="PF00732">
    <property type="entry name" value="GMC_oxred_N"/>
    <property type="match status" value="1"/>
</dbReference>
<dbReference type="InterPro" id="IPR036188">
    <property type="entry name" value="FAD/NAD-bd_sf"/>
</dbReference>
<proteinExistence type="inferred from homology"/>
<feature type="signal peptide" evidence="4">
    <location>
        <begin position="1"/>
        <end position="17"/>
    </location>
</feature>
<dbReference type="Gene3D" id="3.30.560.10">
    <property type="entry name" value="Glucose Oxidase, domain 3"/>
    <property type="match status" value="1"/>
</dbReference>
<dbReference type="OrthoDB" id="269227at2759"/>
<evidence type="ECO:0000256" key="3">
    <source>
        <dbReference type="RuleBase" id="RU003968"/>
    </source>
</evidence>
<evidence type="ECO:0000313" key="7">
    <source>
        <dbReference type="EMBL" id="ETI28913.1"/>
    </source>
</evidence>
<dbReference type="InterPro" id="IPR000172">
    <property type="entry name" value="GMC_OxRdtase_N"/>
</dbReference>
<accession>V9DRJ2</accession>
<evidence type="ECO:0000256" key="4">
    <source>
        <dbReference type="SAM" id="SignalP"/>
    </source>
</evidence>
<evidence type="ECO:0000259" key="5">
    <source>
        <dbReference type="PROSITE" id="PS00623"/>
    </source>
</evidence>
<evidence type="ECO:0000313" key="8">
    <source>
        <dbReference type="Proteomes" id="UP000030678"/>
    </source>
</evidence>
<feature type="chain" id="PRO_5004773855" description="Glucose-methanol-choline oxidoreductase N-terminal domain-containing protein" evidence="4">
    <location>
        <begin position="18"/>
        <end position="639"/>
    </location>
</feature>
<keyword evidence="4" id="KW-0732">Signal</keyword>